<evidence type="ECO:0000313" key="2">
    <source>
        <dbReference type="EMBL" id="KEZ48974.1"/>
    </source>
</evidence>
<evidence type="ECO:0000256" key="1">
    <source>
        <dbReference type="SAM" id="Phobius"/>
    </source>
</evidence>
<dbReference type="Proteomes" id="UP000028549">
    <property type="component" value="Unassembled WGS sequence"/>
</dbReference>
<dbReference type="STRING" id="246786.GS18_0216295"/>
<keyword evidence="3" id="KW-1185">Reference proteome</keyword>
<accession>A0A084GNR2</accession>
<sequence>MAHHNINLTAPEISALWTTYMQESASLCFLKHFMVHMEDEEIAPLVKEAMQLSASNLETVKRFLEGENYPVPDGFSDADVDLSAPPLYTDLYALSYVYRTSQLTLVSVSTLITNVARTDLLAFFIQVQQKVTGLYKMSVDLMLSKGIYDRPPKMTYPDSVHYVENNSYLTGWFGERRPLNSYELGEAFFIIERNYIGILLLKGFLQCMKDKEIKNYLIRAKKLAEKQVDVFNLLLKKEGHLGTIPVSLEVTDSEVCPFSEKLIMFMITASTGAAISLIGRSLSLSMRRDVGAHYLLIMKDIMLFTEDGTQLMIRRGWFEQPPQSEIKPL</sequence>
<gene>
    <name evidence="2" type="ORF">GS18_0216295</name>
</gene>
<protein>
    <submittedName>
        <fullName evidence="2">Sugar isomerase</fullName>
    </submittedName>
</protein>
<keyword evidence="1" id="KW-0812">Transmembrane</keyword>
<keyword evidence="1" id="KW-1133">Transmembrane helix</keyword>
<reference evidence="2 3" key="1">
    <citation type="journal article" date="2005" name="Int. J. Syst. Evol. Microbiol.">
        <title>Bacillus cibi sp. nov., isolated from jeotgal, a traditional Korean fermented seafood.</title>
        <authorList>
            <person name="Yoon J.H."/>
            <person name="Lee C.H."/>
            <person name="Oh T.K."/>
        </authorList>
    </citation>
    <scope>NUCLEOTIDE SEQUENCE [LARGE SCALE GENOMIC DNA]</scope>
    <source>
        <strain evidence="2 3">DSM 16189</strain>
    </source>
</reference>
<dbReference type="InterPro" id="IPR012347">
    <property type="entry name" value="Ferritin-like"/>
</dbReference>
<dbReference type="OrthoDB" id="1675670at2"/>
<feature type="transmembrane region" description="Helical" evidence="1">
    <location>
        <begin position="262"/>
        <end position="279"/>
    </location>
</feature>
<dbReference type="EMBL" id="JNVC02000013">
    <property type="protein sequence ID" value="KEZ48974.1"/>
    <property type="molecule type" value="Genomic_DNA"/>
</dbReference>
<evidence type="ECO:0000313" key="3">
    <source>
        <dbReference type="Proteomes" id="UP000028549"/>
    </source>
</evidence>
<keyword evidence="2" id="KW-0413">Isomerase</keyword>
<proteinExistence type="predicted"/>
<dbReference type="Pfam" id="PF11553">
    <property type="entry name" value="DUF3231"/>
    <property type="match status" value="2"/>
</dbReference>
<dbReference type="GO" id="GO:0016853">
    <property type="term" value="F:isomerase activity"/>
    <property type="evidence" value="ECO:0007669"/>
    <property type="project" value="UniProtKB-KW"/>
</dbReference>
<dbReference type="InterPro" id="IPR021617">
    <property type="entry name" value="DUF3231"/>
</dbReference>
<dbReference type="RefSeq" id="WP_029566541.1">
    <property type="nucleotide sequence ID" value="NZ_CP176757.1"/>
</dbReference>
<dbReference type="Gene3D" id="1.20.1260.10">
    <property type="match status" value="2"/>
</dbReference>
<name>A0A084GNR2_METID</name>
<keyword evidence="1" id="KW-0472">Membrane</keyword>
<dbReference type="AlphaFoldDB" id="A0A084GNR2"/>
<comment type="caution">
    <text evidence="2">The sequence shown here is derived from an EMBL/GenBank/DDBJ whole genome shotgun (WGS) entry which is preliminary data.</text>
</comment>
<organism evidence="2 3">
    <name type="scientific">Metabacillus indicus</name>
    <name type="common">Bacillus indicus</name>
    <dbReference type="NCBI Taxonomy" id="246786"/>
    <lineage>
        <taxon>Bacteria</taxon>
        <taxon>Bacillati</taxon>
        <taxon>Bacillota</taxon>
        <taxon>Bacilli</taxon>
        <taxon>Bacillales</taxon>
        <taxon>Bacillaceae</taxon>
        <taxon>Metabacillus</taxon>
    </lineage>
</organism>